<dbReference type="SUPFAM" id="SSF53474">
    <property type="entry name" value="alpha/beta-Hydrolases"/>
    <property type="match status" value="1"/>
</dbReference>
<dbReference type="Gene3D" id="3.40.50.1820">
    <property type="entry name" value="alpha/beta hydrolase"/>
    <property type="match status" value="1"/>
</dbReference>
<keyword evidence="10" id="KW-1185">Reference proteome</keyword>
<evidence type="ECO:0000256" key="4">
    <source>
        <dbReference type="ARBA" id="ARBA00007920"/>
    </source>
</evidence>
<comment type="similarity">
    <text evidence="4">Belongs to the putative lipase ROG1 family.</text>
</comment>
<evidence type="ECO:0000259" key="8">
    <source>
        <dbReference type="Pfam" id="PF05057"/>
    </source>
</evidence>
<dbReference type="EMBL" id="JAPEUX010000005">
    <property type="protein sequence ID" value="KAJ4352526.1"/>
    <property type="molecule type" value="Genomic_DNA"/>
</dbReference>
<accession>A0A9W9CB68</accession>
<evidence type="ECO:0000256" key="2">
    <source>
        <dbReference type="ARBA" id="ARBA00004240"/>
    </source>
</evidence>
<comment type="subcellular location">
    <subcellularLocation>
        <location evidence="2">Endoplasmic reticulum</location>
    </subcellularLocation>
    <subcellularLocation>
        <location evidence="3">Membrane</location>
    </subcellularLocation>
    <subcellularLocation>
        <location evidence="1">Mitochondrion</location>
    </subcellularLocation>
</comment>
<dbReference type="GO" id="GO:0005783">
    <property type="term" value="C:endoplasmic reticulum"/>
    <property type="evidence" value="ECO:0007669"/>
    <property type="project" value="UniProtKB-SubCell"/>
</dbReference>
<dbReference type="InterPro" id="IPR007751">
    <property type="entry name" value="DUF676_lipase-like"/>
</dbReference>
<dbReference type="InterPro" id="IPR052374">
    <property type="entry name" value="SERAC1"/>
</dbReference>
<keyword evidence="7" id="KW-0472">Membrane</keyword>
<dbReference type="GO" id="GO:0005739">
    <property type="term" value="C:mitochondrion"/>
    <property type="evidence" value="ECO:0007669"/>
    <property type="project" value="UniProtKB-SubCell"/>
</dbReference>
<dbReference type="PANTHER" id="PTHR48182:SF2">
    <property type="entry name" value="PROTEIN SERAC1"/>
    <property type="match status" value="1"/>
</dbReference>
<evidence type="ECO:0000313" key="10">
    <source>
        <dbReference type="Proteomes" id="UP001140513"/>
    </source>
</evidence>
<name>A0A9W9CB68_9PLEO</name>
<gene>
    <name evidence="9" type="ORF">N0V89_007875</name>
</gene>
<evidence type="ECO:0000256" key="5">
    <source>
        <dbReference type="ARBA" id="ARBA00022824"/>
    </source>
</evidence>
<protein>
    <recommendedName>
        <fullName evidence="8">DUF676 domain-containing protein</fullName>
    </recommendedName>
</protein>
<evidence type="ECO:0000256" key="3">
    <source>
        <dbReference type="ARBA" id="ARBA00004370"/>
    </source>
</evidence>
<dbReference type="Pfam" id="PF05057">
    <property type="entry name" value="DUF676"/>
    <property type="match status" value="1"/>
</dbReference>
<dbReference type="GO" id="GO:0016020">
    <property type="term" value="C:membrane"/>
    <property type="evidence" value="ECO:0007669"/>
    <property type="project" value="UniProtKB-SubCell"/>
</dbReference>
<keyword evidence="5" id="KW-0256">Endoplasmic reticulum</keyword>
<reference evidence="9" key="1">
    <citation type="submission" date="2022-10" db="EMBL/GenBank/DDBJ databases">
        <title>Tapping the CABI collections for fungal endophytes: first genome assemblies for Collariella, Neodidymelliopsis, Ascochyta clinopodiicola, Didymella pomorum, Didymosphaeria variabile, Neocosmospora piperis and Neocucurbitaria cava.</title>
        <authorList>
            <person name="Hill R."/>
        </authorList>
    </citation>
    <scope>NUCLEOTIDE SEQUENCE</scope>
    <source>
        <strain evidence="9">IMI 356815</strain>
    </source>
</reference>
<dbReference type="GeneID" id="80911405"/>
<evidence type="ECO:0000256" key="1">
    <source>
        <dbReference type="ARBA" id="ARBA00004173"/>
    </source>
</evidence>
<dbReference type="PANTHER" id="PTHR48182">
    <property type="entry name" value="PROTEIN SERAC1"/>
    <property type="match status" value="1"/>
</dbReference>
<keyword evidence="6" id="KW-0496">Mitochondrion</keyword>
<dbReference type="Proteomes" id="UP001140513">
    <property type="component" value="Unassembled WGS sequence"/>
</dbReference>
<feature type="domain" description="DUF676" evidence="8">
    <location>
        <begin position="44"/>
        <end position="220"/>
    </location>
</feature>
<comment type="caution">
    <text evidence="9">The sequence shown here is derived from an EMBL/GenBank/DDBJ whole genome shotgun (WGS) entry which is preliminary data.</text>
</comment>
<proteinExistence type="inferred from homology"/>
<dbReference type="RefSeq" id="XP_056070882.1">
    <property type="nucleotide sequence ID" value="XM_056216635.1"/>
</dbReference>
<evidence type="ECO:0000256" key="6">
    <source>
        <dbReference type="ARBA" id="ARBA00023128"/>
    </source>
</evidence>
<dbReference type="AlphaFoldDB" id="A0A9W9CB68"/>
<dbReference type="OrthoDB" id="427518at2759"/>
<dbReference type="InterPro" id="IPR029058">
    <property type="entry name" value="AB_hydrolase_fold"/>
</dbReference>
<evidence type="ECO:0000256" key="7">
    <source>
        <dbReference type="ARBA" id="ARBA00023136"/>
    </source>
</evidence>
<evidence type="ECO:0000313" key="9">
    <source>
        <dbReference type="EMBL" id="KAJ4352526.1"/>
    </source>
</evidence>
<organism evidence="9 10">
    <name type="scientific">Didymosphaeria variabile</name>
    <dbReference type="NCBI Taxonomy" id="1932322"/>
    <lineage>
        <taxon>Eukaryota</taxon>
        <taxon>Fungi</taxon>
        <taxon>Dikarya</taxon>
        <taxon>Ascomycota</taxon>
        <taxon>Pezizomycotina</taxon>
        <taxon>Dothideomycetes</taxon>
        <taxon>Pleosporomycetidae</taxon>
        <taxon>Pleosporales</taxon>
        <taxon>Massarineae</taxon>
        <taxon>Didymosphaeriaceae</taxon>
        <taxon>Didymosphaeria</taxon>
    </lineage>
</organism>
<sequence length="265" mass="29453">MCADISPQRNDALPPADDGVGSFSKEDSLGLKVLYNPASAALDFIFVHGLTGSAYSTWLYEDTNTHWPRDLIMKDIGNARILAFGYDANIVNFWDQAAQDGISGYAKDLLGKLWRKRQHDPNRKIVFIAHSMGGLVTQRVLTMSRETRHAHLQDIEACTVGICFLGTPHHGADLAKWGSILTRIANVAKPANSAPVDLLKRSSEMLRDVQDGFHNLLEKRKDEGAKIEIVCFYETLPLVRTLIVPRESAIISGELDYPLRSNHTV</sequence>